<name>A0A849SK94_UNCEI</name>
<dbReference type="AlphaFoldDB" id="A0A849SK94"/>
<evidence type="ECO:0000256" key="2">
    <source>
        <dbReference type="SAM" id="SignalP"/>
    </source>
</evidence>
<dbReference type="EMBL" id="JABFRW010000035">
    <property type="protein sequence ID" value="NOT33257.1"/>
    <property type="molecule type" value="Genomic_DNA"/>
</dbReference>
<sequence length="366" mass="38070">MRLPIVFRRSPVAFGLGLALALCSLSADRAAAQNECMISGPTSTCGGSVQLCGPEGLYLYEWTGPNGFTATSRCINVSDPGVYSMRIQDIEFGVFFGPCTHNLTSGAGGGGSCVISGPTSVCQGQSVELCGPDGNLRWAWSGPGGFSASSRCVSVSNPGLYSLSVSDAAGGCGAMTCSQNVASQNCQSSSNCPRNAKFWQRQGAGKGRDLSPSQIRELAGWVDQRASVFNWSDDVAGFNNALNRPSDGNWRKRAMRQFAALLANCGARASGLRSAGGNSMGLDMNTQVGGSNGSFTLGAWISSTDARLVALTGRSSQDREAIRAYKSIWAVALAMNHGRGVGPICAPPGRVDPSECDVDDDSNEGS</sequence>
<reference evidence="3 4" key="1">
    <citation type="submission" date="2020-04" db="EMBL/GenBank/DDBJ databases">
        <title>Metagenomic profiling of ammonia- and methane-oxidizing microorganisms in a Dutch drinking water treatment plant.</title>
        <authorList>
            <person name="Poghosyan L."/>
            <person name="Leucker S."/>
        </authorList>
    </citation>
    <scope>NUCLEOTIDE SEQUENCE [LARGE SCALE GENOMIC DNA]</scope>
    <source>
        <strain evidence="3">S-RSF-IL-03</strain>
    </source>
</reference>
<evidence type="ECO:0008006" key="5">
    <source>
        <dbReference type="Google" id="ProtNLM"/>
    </source>
</evidence>
<dbReference type="Gene3D" id="2.60.40.10">
    <property type="entry name" value="Immunoglobulins"/>
    <property type="match status" value="1"/>
</dbReference>
<organism evidence="3 4">
    <name type="scientific">Eiseniibacteriota bacterium</name>
    <dbReference type="NCBI Taxonomy" id="2212470"/>
    <lineage>
        <taxon>Bacteria</taxon>
        <taxon>Candidatus Eiseniibacteriota</taxon>
    </lineage>
</organism>
<accession>A0A849SK94</accession>
<keyword evidence="2" id="KW-0732">Signal</keyword>
<evidence type="ECO:0000313" key="3">
    <source>
        <dbReference type="EMBL" id="NOT33257.1"/>
    </source>
</evidence>
<feature type="chain" id="PRO_5032763642" description="Ig-like domain-containing protein" evidence="2">
    <location>
        <begin position="33"/>
        <end position="366"/>
    </location>
</feature>
<evidence type="ECO:0000313" key="4">
    <source>
        <dbReference type="Proteomes" id="UP000580839"/>
    </source>
</evidence>
<dbReference type="InterPro" id="IPR013783">
    <property type="entry name" value="Ig-like_fold"/>
</dbReference>
<feature type="compositionally biased region" description="Acidic residues" evidence="1">
    <location>
        <begin position="354"/>
        <end position="366"/>
    </location>
</feature>
<feature type="region of interest" description="Disordered" evidence="1">
    <location>
        <begin position="346"/>
        <end position="366"/>
    </location>
</feature>
<evidence type="ECO:0000256" key="1">
    <source>
        <dbReference type="SAM" id="MobiDB-lite"/>
    </source>
</evidence>
<protein>
    <recommendedName>
        <fullName evidence="5">Ig-like domain-containing protein</fullName>
    </recommendedName>
</protein>
<proteinExistence type="predicted"/>
<gene>
    <name evidence="3" type="ORF">HOP12_03705</name>
</gene>
<dbReference type="Proteomes" id="UP000580839">
    <property type="component" value="Unassembled WGS sequence"/>
</dbReference>
<feature type="signal peptide" evidence="2">
    <location>
        <begin position="1"/>
        <end position="32"/>
    </location>
</feature>
<comment type="caution">
    <text evidence="3">The sequence shown here is derived from an EMBL/GenBank/DDBJ whole genome shotgun (WGS) entry which is preliminary data.</text>
</comment>